<dbReference type="PANTHER" id="PTHR11626">
    <property type="entry name" value="FARNESYL-DIPHOSPHATE FARNESYLTRANSFERASE"/>
    <property type="match status" value="1"/>
</dbReference>
<dbReference type="EMBL" id="JANAWD010000006">
    <property type="protein sequence ID" value="KAJ3491848.1"/>
    <property type="molecule type" value="Genomic_DNA"/>
</dbReference>
<comment type="caution">
    <text evidence="2">The sequence shown here is derived from an EMBL/GenBank/DDBJ whole genome shotgun (WGS) entry which is preliminary data.</text>
</comment>
<evidence type="ECO:0000256" key="1">
    <source>
        <dbReference type="ARBA" id="ARBA00022679"/>
    </source>
</evidence>
<dbReference type="PROSITE" id="PS01044">
    <property type="entry name" value="SQUALEN_PHYTOEN_SYN_1"/>
    <property type="match status" value="1"/>
</dbReference>
<dbReference type="AlphaFoldDB" id="A0AAD5VCD5"/>
<dbReference type="GO" id="GO:0051996">
    <property type="term" value="F:squalene synthase [NAD(P)H] activity"/>
    <property type="evidence" value="ECO:0007669"/>
    <property type="project" value="InterPro"/>
</dbReference>
<dbReference type="Proteomes" id="UP001212997">
    <property type="component" value="Unassembled WGS sequence"/>
</dbReference>
<evidence type="ECO:0000313" key="3">
    <source>
        <dbReference type="Proteomes" id="UP001212997"/>
    </source>
</evidence>
<organism evidence="2 3">
    <name type="scientific">Meripilus lineatus</name>
    <dbReference type="NCBI Taxonomy" id="2056292"/>
    <lineage>
        <taxon>Eukaryota</taxon>
        <taxon>Fungi</taxon>
        <taxon>Dikarya</taxon>
        <taxon>Basidiomycota</taxon>
        <taxon>Agaricomycotina</taxon>
        <taxon>Agaricomycetes</taxon>
        <taxon>Polyporales</taxon>
        <taxon>Meripilaceae</taxon>
        <taxon>Meripilus</taxon>
    </lineage>
</organism>
<dbReference type="InterPro" id="IPR044844">
    <property type="entry name" value="Trans_IPPS_euk-type"/>
</dbReference>
<evidence type="ECO:0008006" key="4">
    <source>
        <dbReference type="Google" id="ProtNLM"/>
    </source>
</evidence>
<dbReference type="Gene3D" id="1.10.600.10">
    <property type="entry name" value="Farnesyl Diphosphate Synthase"/>
    <property type="match status" value="1"/>
</dbReference>
<gene>
    <name evidence="2" type="ORF">NLI96_g388</name>
</gene>
<accession>A0AAD5VCD5</accession>
<dbReference type="InterPro" id="IPR002060">
    <property type="entry name" value="Squ/phyt_synthse"/>
</dbReference>
<dbReference type="GO" id="GO:0006696">
    <property type="term" value="P:ergosterol biosynthetic process"/>
    <property type="evidence" value="ECO:0007669"/>
    <property type="project" value="TreeGrafter"/>
</dbReference>
<sequence length="220" mass="25471">MTLPDEKKQAILRKFHELTLTPGWTFTESGPDEADRQLLVEYDNVVEELRLLKPEYLSVIVEVTRKMELGMADYAHKAATTGSVYLEKISEYDLYCHYVAGLVGEGLSGIFAASNKEGAFLASQYELSNSMGLFLQKTNIIRDYREDTNERRYFWPREIWGDPKYAVPKEKGGLGRGFKEMYEMYEEGNEEHARWVQKYGDCYSGALFWEWEDVCGECED</sequence>
<dbReference type="PROSITE" id="PS01045">
    <property type="entry name" value="SQUALEN_PHYTOEN_SYN_2"/>
    <property type="match status" value="1"/>
</dbReference>
<dbReference type="GO" id="GO:0045338">
    <property type="term" value="P:farnesyl diphosphate metabolic process"/>
    <property type="evidence" value="ECO:0007669"/>
    <property type="project" value="InterPro"/>
</dbReference>
<proteinExistence type="predicted"/>
<dbReference type="InterPro" id="IPR019845">
    <property type="entry name" value="Squalene/phytoene_synthase_CS"/>
</dbReference>
<name>A0AAD5VCD5_9APHY</name>
<reference evidence="2" key="1">
    <citation type="submission" date="2022-07" db="EMBL/GenBank/DDBJ databases">
        <title>Genome Sequence of Physisporinus lineatus.</title>
        <authorList>
            <person name="Buettner E."/>
        </authorList>
    </citation>
    <scope>NUCLEOTIDE SEQUENCE</scope>
    <source>
        <strain evidence="2">VT162</strain>
    </source>
</reference>
<dbReference type="GO" id="GO:0005789">
    <property type="term" value="C:endoplasmic reticulum membrane"/>
    <property type="evidence" value="ECO:0007669"/>
    <property type="project" value="TreeGrafter"/>
</dbReference>
<keyword evidence="1" id="KW-0808">Transferase</keyword>
<dbReference type="SUPFAM" id="SSF48576">
    <property type="entry name" value="Terpenoid synthases"/>
    <property type="match status" value="1"/>
</dbReference>
<dbReference type="Pfam" id="PF00494">
    <property type="entry name" value="SQS_PSY"/>
    <property type="match status" value="1"/>
</dbReference>
<dbReference type="PANTHER" id="PTHR11626:SF2">
    <property type="entry name" value="SQUALENE SYNTHASE"/>
    <property type="match status" value="1"/>
</dbReference>
<dbReference type="InterPro" id="IPR008949">
    <property type="entry name" value="Isoprenoid_synthase_dom_sf"/>
</dbReference>
<protein>
    <recommendedName>
        <fullName evidence="4">Squalene synthase</fullName>
    </recommendedName>
</protein>
<evidence type="ECO:0000313" key="2">
    <source>
        <dbReference type="EMBL" id="KAJ3491848.1"/>
    </source>
</evidence>
<keyword evidence="3" id="KW-1185">Reference proteome</keyword>